<dbReference type="SUPFAM" id="SSF53067">
    <property type="entry name" value="Actin-like ATPase domain"/>
    <property type="match status" value="1"/>
</dbReference>
<dbReference type="PANTHER" id="PTHR18964:SF149">
    <property type="entry name" value="BIFUNCTIONAL UDP-N-ACETYLGLUCOSAMINE 2-EPIMERASE_N-ACETYLMANNOSAMINE KINASE"/>
    <property type="match status" value="1"/>
</dbReference>
<dbReference type="PROSITE" id="PS01125">
    <property type="entry name" value="ROK"/>
    <property type="match status" value="1"/>
</dbReference>
<dbReference type="InterPro" id="IPR000600">
    <property type="entry name" value="ROK"/>
</dbReference>
<comment type="caution">
    <text evidence="2">The sequence shown here is derived from an EMBL/GenBank/DDBJ whole genome shotgun (WGS) entry which is preliminary data.</text>
</comment>
<comment type="similarity">
    <text evidence="1">Belongs to the ROK (NagC/XylR) family.</text>
</comment>
<keyword evidence="3" id="KW-1185">Reference proteome</keyword>
<dbReference type="PANTHER" id="PTHR18964">
    <property type="entry name" value="ROK (REPRESSOR, ORF, KINASE) FAMILY"/>
    <property type="match status" value="1"/>
</dbReference>
<dbReference type="Pfam" id="PF00480">
    <property type="entry name" value="ROK"/>
    <property type="match status" value="1"/>
</dbReference>
<protein>
    <submittedName>
        <fullName evidence="2">ROK family protein</fullName>
    </submittedName>
</protein>
<dbReference type="CDD" id="cd24068">
    <property type="entry name" value="ASKHA_NBD_ROK_FnNanK-like"/>
    <property type="match status" value="1"/>
</dbReference>
<accession>A0ABV9F716</accession>
<dbReference type="InterPro" id="IPR049874">
    <property type="entry name" value="ROK_cs"/>
</dbReference>
<dbReference type="Gene3D" id="3.30.420.40">
    <property type="match status" value="2"/>
</dbReference>
<evidence type="ECO:0000256" key="1">
    <source>
        <dbReference type="ARBA" id="ARBA00006479"/>
    </source>
</evidence>
<dbReference type="Proteomes" id="UP001596028">
    <property type="component" value="Unassembled WGS sequence"/>
</dbReference>
<proteinExistence type="inferred from homology"/>
<dbReference type="InterPro" id="IPR043129">
    <property type="entry name" value="ATPase_NBD"/>
</dbReference>
<reference evidence="3" key="1">
    <citation type="journal article" date="2019" name="Int. J. Syst. Evol. Microbiol.">
        <title>The Global Catalogue of Microorganisms (GCM) 10K type strain sequencing project: providing services to taxonomists for standard genome sequencing and annotation.</title>
        <authorList>
            <consortium name="The Broad Institute Genomics Platform"/>
            <consortium name="The Broad Institute Genome Sequencing Center for Infectious Disease"/>
            <person name="Wu L."/>
            <person name="Ma J."/>
        </authorList>
    </citation>
    <scope>NUCLEOTIDE SEQUENCE [LARGE SCALE GENOMIC DNA]</scope>
    <source>
        <strain evidence="3">CCUG 49571</strain>
    </source>
</reference>
<sequence>MSGCWIGLDVGGTGIKGAIVDEKGGVLVQEKVGTSAADGAEAIFGQLVRVAGKLRDSGLNVSGIGIGSAGRIDRATGTVRYATDNLPGWTGMRLAERIGDAFGLPVYVDNDANAAAAGEGWIGAAAGLRDYALITLGTGVGGALVCGGRVLSGRSGAAGEIGHACLYPGGLPCSCGGTGCVEQYVSGTALNRIARGVSPSWDSYRLLQAFEEGREEAREAMEGFFRDLSLTIRAVQMFMDPEAVVIGGGLADASAVWWEAFQQRWEAEQPYPMPVCPAALGNRAGVIGAARIAMVGGFDDGKP</sequence>
<dbReference type="EMBL" id="JBHSEP010000001">
    <property type="protein sequence ID" value="MFC4596873.1"/>
    <property type="molecule type" value="Genomic_DNA"/>
</dbReference>
<gene>
    <name evidence="2" type="ORF">ACFO3S_01375</name>
</gene>
<evidence type="ECO:0000313" key="3">
    <source>
        <dbReference type="Proteomes" id="UP001596028"/>
    </source>
</evidence>
<evidence type="ECO:0000313" key="2">
    <source>
        <dbReference type="EMBL" id="MFC4596873.1"/>
    </source>
</evidence>
<name>A0ABV9F716_9BACL</name>
<organism evidence="2 3">
    <name type="scientific">Cohnella hongkongensis</name>
    <dbReference type="NCBI Taxonomy" id="178337"/>
    <lineage>
        <taxon>Bacteria</taxon>
        <taxon>Bacillati</taxon>
        <taxon>Bacillota</taxon>
        <taxon>Bacilli</taxon>
        <taxon>Bacillales</taxon>
        <taxon>Paenibacillaceae</taxon>
        <taxon>Cohnella</taxon>
    </lineage>
</organism>
<dbReference type="RefSeq" id="WP_378091445.1">
    <property type="nucleotide sequence ID" value="NZ_JBHSEP010000001.1"/>
</dbReference>